<comment type="caution">
    <text evidence="2">The sequence shown here is derived from an EMBL/GenBank/DDBJ whole genome shotgun (WGS) entry which is preliminary data.</text>
</comment>
<reference evidence="2 3" key="1">
    <citation type="submission" date="2023-05" db="EMBL/GenBank/DDBJ databases">
        <title>Streptantibioticus silvisoli sp. nov., acidotolerant actinomycetes 1 from pine litter.</title>
        <authorList>
            <person name="Swiecimska M."/>
            <person name="Golinska P."/>
            <person name="Sangal V."/>
            <person name="Wachnowicz B."/>
            <person name="Goodfellow M."/>
        </authorList>
    </citation>
    <scope>NUCLEOTIDE SEQUENCE</scope>
    <source>
        <strain evidence="2">SL13</strain>
        <strain evidence="1 3">SL54</strain>
    </source>
</reference>
<gene>
    <name evidence="1" type="ORF">POF43_007285</name>
    <name evidence="2" type="ORF">POF50_007290</name>
</gene>
<proteinExistence type="predicted"/>
<dbReference type="EMBL" id="JAAGKO020000007">
    <property type="protein sequence ID" value="MDI5962517.1"/>
    <property type="molecule type" value="Genomic_DNA"/>
</dbReference>
<organism evidence="2">
    <name type="scientific">Streptantibioticus silvisoli</name>
    <dbReference type="NCBI Taxonomy" id="2705255"/>
    <lineage>
        <taxon>Bacteria</taxon>
        <taxon>Bacillati</taxon>
        <taxon>Actinomycetota</taxon>
        <taxon>Actinomycetes</taxon>
        <taxon>Kitasatosporales</taxon>
        <taxon>Streptomycetaceae</taxon>
        <taxon>Streptantibioticus</taxon>
    </lineage>
</organism>
<protein>
    <submittedName>
        <fullName evidence="2">Uncharacterized protein</fullName>
    </submittedName>
</protein>
<evidence type="ECO:0000313" key="2">
    <source>
        <dbReference type="EMBL" id="MDI5969150.1"/>
    </source>
</evidence>
<sequence>MKTASSSDAPIYDSLIAERGNIPADTRRVAQEVLREADEALRGFTTPPVAGRWTGR</sequence>
<dbReference type="Proteomes" id="UP001156398">
    <property type="component" value="Unassembled WGS sequence"/>
</dbReference>
<keyword evidence="3" id="KW-1185">Reference proteome</keyword>
<name>A0AA90KFD5_9ACTN</name>
<accession>A0AA90KFD5</accession>
<dbReference type="AlphaFoldDB" id="A0AA90KFD5"/>
<dbReference type="RefSeq" id="WP_271314964.1">
    <property type="nucleotide sequence ID" value="NZ_JAAGKO020000007.1"/>
</dbReference>
<dbReference type="EMBL" id="JABXJJ020000008">
    <property type="protein sequence ID" value="MDI5969150.1"/>
    <property type="molecule type" value="Genomic_DNA"/>
</dbReference>
<evidence type="ECO:0000313" key="1">
    <source>
        <dbReference type="EMBL" id="MDI5962517.1"/>
    </source>
</evidence>
<evidence type="ECO:0000313" key="3">
    <source>
        <dbReference type="Proteomes" id="UP001156398"/>
    </source>
</evidence>